<evidence type="ECO:0000256" key="2">
    <source>
        <dbReference type="ARBA" id="ARBA00022553"/>
    </source>
</evidence>
<dbReference type="SMART" id="SM00490">
    <property type="entry name" value="HELICc"/>
    <property type="match status" value="1"/>
</dbReference>
<dbReference type="SMART" id="SM00487">
    <property type="entry name" value="DEXDc"/>
    <property type="match status" value="1"/>
</dbReference>
<dbReference type="Ensembl" id="ENSRROT00000055970.1">
    <property type="protein sequence ID" value="ENSRROP00000031554.1"/>
    <property type="gene ID" value="ENSRROG00000039473.1"/>
</dbReference>
<proteinExistence type="inferred from homology"/>
<feature type="compositionally biased region" description="Acidic residues" evidence="15">
    <location>
        <begin position="44"/>
        <end position="54"/>
    </location>
</feature>
<dbReference type="SUPFAM" id="SSF52540">
    <property type="entry name" value="P-loop containing nucleoside triphosphate hydrolases"/>
    <property type="match status" value="1"/>
</dbReference>
<keyword evidence="5 13" id="KW-0347">Helicase</keyword>
<feature type="compositionally biased region" description="Polar residues" evidence="15">
    <location>
        <begin position="561"/>
        <end position="574"/>
    </location>
</feature>
<comment type="subcellular location">
    <subcellularLocation>
        <location evidence="1">Nucleus</location>
    </subcellularLocation>
</comment>
<keyword evidence="8" id="KW-0539">Nucleus</keyword>
<comment type="function">
    <text evidence="11">ATP-dependent RNA helicase that plays a role in various aspects of RNA metabolism including pre-mRNA splicing and is thereby involved in different biological processes such as cell cycle regulation or innate immunity. Plays an inhibitory role in TP53 transcriptional activity and subsequently in TP53 controlled cell growth arrest and senescence by inhibiting its EP300 mediated acetylation. Negatively regulates cytosolic RNA-mediated innate immune signaling at least in part by affecting RIPK1/IRF7 interactions. Alternatively, possesses antiviral activity by recognizing gammaherpesvirus transcripts in the context of lytic reactivation. Plays an essential role in cell cycle regulation in vascular smooth muscle cells by interacting with and regulating FANCA (Fanconi anemia complementation group A) mRNA.</text>
</comment>
<dbReference type="STRING" id="61622.ENSRROP00000031554"/>
<feature type="region of interest" description="Disordered" evidence="15">
    <location>
        <begin position="541"/>
        <end position="598"/>
    </location>
</feature>
<evidence type="ECO:0000256" key="9">
    <source>
        <dbReference type="ARBA" id="ARBA00038457"/>
    </source>
</evidence>
<dbReference type="PANTHER" id="PTHR24031">
    <property type="entry name" value="RNA HELICASE"/>
    <property type="match status" value="1"/>
</dbReference>
<feature type="domain" description="Helicase C-terminal" evidence="17">
    <location>
        <begin position="318"/>
        <end position="463"/>
    </location>
</feature>
<dbReference type="AlphaFoldDB" id="A0A2K6QS00"/>
<dbReference type="CDD" id="cd18787">
    <property type="entry name" value="SF2_C_DEAD"/>
    <property type="match status" value="1"/>
</dbReference>
<evidence type="ECO:0000256" key="6">
    <source>
        <dbReference type="ARBA" id="ARBA00022840"/>
    </source>
</evidence>
<dbReference type="FunFam" id="3.40.50.300:FF:001059">
    <property type="entry name" value="ATP-dependent RNA helicase DDX24"/>
    <property type="match status" value="1"/>
</dbReference>
<dbReference type="InterPro" id="IPR011545">
    <property type="entry name" value="DEAD/DEAH_box_helicase_dom"/>
</dbReference>
<keyword evidence="3 13" id="KW-0547">Nucleotide-binding</keyword>
<evidence type="ECO:0000259" key="16">
    <source>
        <dbReference type="PROSITE" id="PS51192"/>
    </source>
</evidence>
<evidence type="ECO:0000259" key="17">
    <source>
        <dbReference type="PROSITE" id="PS51194"/>
    </source>
</evidence>
<feature type="compositionally biased region" description="Polar residues" evidence="15">
    <location>
        <begin position="541"/>
        <end position="554"/>
    </location>
</feature>
<evidence type="ECO:0000256" key="12">
    <source>
        <dbReference type="ARBA" id="ARBA00064166"/>
    </source>
</evidence>
<dbReference type="PROSITE" id="PS00039">
    <property type="entry name" value="DEAD_ATP_HELICASE"/>
    <property type="match status" value="1"/>
</dbReference>
<keyword evidence="2" id="KW-0597">Phosphoprotein</keyword>
<evidence type="ECO:0000256" key="8">
    <source>
        <dbReference type="ARBA" id="ARBA00023242"/>
    </source>
</evidence>
<dbReference type="InterPro" id="IPR027417">
    <property type="entry name" value="P-loop_NTPase"/>
</dbReference>
<dbReference type="GO" id="GO:0003723">
    <property type="term" value="F:RNA binding"/>
    <property type="evidence" value="ECO:0007669"/>
    <property type="project" value="UniProtKB-UniRule"/>
</dbReference>
<dbReference type="Gene3D" id="3.40.50.300">
    <property type="entry name" value="P-loop containing nucleotide triphosphate hydrolases"/>
    <property type="match status" value="2"/>
</dbReference>
<evidence type="ECO:0000256" key="4">
    <source>
        <dbReference type="ARBA" id="ARBA00022801"/>
    </source>
</evidence>
<evidence type="ECO:0000256" key="14">
    <source>
        <dbReference type="RuleBase" id="RU365068"/>
    </source>
</evidence>
<dbReference type="Proteomes" id="UP000233200">
    <property type="component" value="Unplaced"/>
</dbReference>
<reference evidence="18" key="2">
    <citation type="submission" date="2025-09" db="UniProtKB">
        <authorList>
            <consortium name="Ensembl"/>
        </authorList>
    </citation>
    <scope>IDENTIFICATION</scope>
</reference>
<protein>
    <recommendedName>
        <fullName evidence="14">ATP-dependent RNA helicase</fullName>
        <ecNumber evidence="14">3.6.4.13</ecNumber>
    </recommendedName>
</protein>
<evidence type="ECO:0000313" key="19">
    <source>
        <dbReference type="Proteomes" id="UP000233200"/>
    </source>
</evidence>
<dbReference type="GO" id="GO:0005524">
    <property type="term" value="F:ATP binding"/>
    <property type="evidence" value="ECO:0007669"/>
    <property type="project" value="UniProtKB-UniRule"/>
</dbReference>
<dbReference type="GO" id="GO:0016787">
    <property type="term" value="F:hydrolase activity"/>
    <property type="evidence" value="ECO:0007669"/>
    <property type="project" value="UniProtKB-KW"/>
</dbReference>
<organism evidence="18 19">
    <name type="scientific">Rhinopithecus roxellana</name>
    <name type="common">Golden snub-nosed monkey</name>
    <name type="synonym">Pygathrix roxellana</name>
    <dbReference type="NCBI Taxonomy" id="61622"/>
    <lineage>
        <taxon>Eukaryota</taxon>
        <taxon>Metazoa</taxon>
        <taxon>Chordata</taxon>
        <taxon>Craniata</taxon>
        <taxon>Vertebrata</taxon>
        <taxon>Euteleostomi</taxon>
        <taxon>Mammalia</taxon>
        <taxon>Eutheria</taxon>
        <taxon>Euarchontoglires</taxon>
        <taxon>Primates</taxon>
        <taxon>Haplorrhini</taxon>
        <taxon>Catarrhini</taxon>
        <taxon>Cercopithecidae</taxon>
        <taxon>Colobinae</taxon>
        <taxon>Rhinopithecus</taxon>
    </lineage>
</organism>
<dbReference type="InterPro" id="IPR014001">
    <property type="entry name" value="Helicase_ATP-bd"/>
</dbReference>
<comment type="function">
    <text evidence="14">RNA helicase.</text>
</comment>
<accession>A0A2K6QS00</accession>
<dbReference type="GeneTree" id="ENSGT00550000074847"/>
<evidence type="ECO:0000256" key="15">
    <source>
        <dbReference type="SAM" id="MobiDB-lite"/>
    </source>
</evidence>
<evidence type="ECO:0000256" key="1">
    <source>
        <dbReference type="ARBA" id="ARBA00004123"/>
    </source>
</evidence>
<keyword evidence="6 13" id="KW-0067">ATP-binding</keyword>
<comment type="similarity">
    <text evidence="9">Belongs to the DEAD box helicase family. DDX24/MAK5 subfamily.</text>
</comment>
<dbReference type="Pfam" id="PF00270">
    <property type="entry name" value="DEAD"/>
    <property type="match status" value="1"/>
</dbReference>
<feature type="compositionally biased region" description="Low complexity" evidence="15">
    <location>
        <begin position="588"/>
        <end position="598"/>
    </location>
</feature>
<evidence type="ECO:0000256" key="13">
    <source>
        <dbReference type="RuleBase" id="RU000492"/>
    </source>
</evidence>
<comment type="catalytic activity">
    <reaction evidence="10 14">
        <text>ATP + H2O = ADP + phosphate + H(+)</text>
        <dbReference type="Rhea" id="RHEA:13065"/>
        <dbReference type="ChEBI" id="CHEBI:15377"/>
        <dbReference type="ChEBI" id="CHEBI:15378"/>
        <dbReference type="ChEBI" id="CHEBI:30616"/>
        <dbReference type="ChEBI" id="CHEBI:43474"/>
        <dbReference type="ChEBI" id="CHEBI:456216"/>
        <dbReference type="EC" id="3.6.4.13"/>
    </reaction>
</comment>
<dbReference type="PROSITE" id="PS51194">
    <property type="entry name" value="HELICASE_CTER"/>
    <property type="match status" value="1"/>
</dbReference>
<dbReference type="Pfam" id="PF00271">
    <property type="entry name" value="Helicase_C"/>
    <property type="match status" value="1"/>
</dbReference>
<evidence type="ECO:0000313" key="18">
    <source>
        <dbReference type="Ensembl" id="ENSRROP00000031554.1"/>
    </source>
</evidence>
<dbReference type="GO" id="GO:0005634">
    <property type="term" value="C:nucleus"/>
    <property type="evidence" value="ECO:0007669"/>
    <property type="project" value="UniProtKB-SubCell"/>
</dbReference>
<feature type="domain" description="Helicase ATP-binding" evidence="16">
    <location>
        <begin position="141"/>
        <end position="268"/>
    </location>
</feature>
<keyword evidence="7 14" id="KW-0694">RNA-binding</keyword>
<evidence type="ECO:0000256" key="11">
    <source>
        <dbReference type="ARBA" id="ARBA00054398"/>
    </source>
</evidence>
<feature type="region of interest" description="Disordered" evidence="15">
    <location>
        <begin position="1"/>
        <end position="127"/>
    </location>
</feature>
<dbReference type="InterPro" id="IPR000629">
    <property type="entry name" value="RNA-helicase_DEAD-box_CS"/>
</dbReference>
<dbReference type="GO" id="GO:0003724">
    <property type="term" value="F:RNA helicase activity"/>
    <property type="evidence" value="ECO:0007669"/>
    <property type="project" value="UniProtKB-EC"/>
</dbReference>
<name>A0A2K6QS00_RHIRO</name>
<keyword evidence="4 13" id="KW-0378">Hydrolase</keyword>
<comment type="subunit">
    <text evidence="12">Interacts with FADD. Interacts with RIPK1; this interaction disrupts RLR signaling activation of IFN-dependent transcription factor IRF7. Interacts with NIP7. Interacts with EP300; this interaction prevents TP53 acetylation mediated by EP300.</text>
</comment>
<sequence length="598" mass="67447">MIHAVLQWQKRNAAPPPSNTEASPGETRTEAGAETGSPGKAEAESEALPDDTIIESEAPPSDTAAEARANTGGTGSDQVLLFGDDDAGEGPSSLIREKPVPKQNENEEENLDKEQTGNLKQELDDKSATCKAYPKRPLLGLVLTPTRELAVQVKQHIDAVARFTGIKTAILVGGMPTQKQQRMLSRRPEIVVATPHYHLRNLRQLRCLVVDEADRMVEKGHFAELSQLLEMLNDSQYNPKRQTLVFSATLTLVHQAPARILHKKHTKKMDKTAKLDLLMQKIGMRGKPKVIDLTKNEATVEMLTETKIHCETDEKDFYLHYFLMQYPGCSLVFANSISCIKRLSGLLKVLDIMPLTLHACMHQKQRLRNLEQFARLEDCVLLATDVAARGLDIPKVQHVIHYQVPRTSEIYVHRSGRTARAGNEVLGLMLIGPEDVINFKKIYKTLKKDEDIPLFPVQTKYMDVVKERIRLARQIEKSEYRNFQACLHNSWIEQAVAALEIELEEDMYKGGKADQQEERRRQKQMKVLKKELRHLLSQPLFTESQKTKYPTQSGKRPLLVSSPSKSESALSCLSKQQQKTKKPKELQPEQPQPSTSAN</sequence>
<dbReference type="PROSITE" id="PS51192">
    <property type="entry name" value="HELICASE_ATP_BIND_1"/>
    <property type="match status" value="1"/>
</dbReference>
<evidence type="ECO:0000256" key="5">
    <source>
        <dbReference type="ARBA" id="ARBA00022806"/>
    </source>
</evidence>
<evidence type="ECO:0000256" key="3">
    <source>
        <dbReference type="ARBA" id="ARBA00022741"/>
    </source>
</evidence>
<dbReference type="EC" id="3.6.4.13" evidence="14"/>
<dbReference type="InterPro" id="IPR001650">
    <property type="entry name" value="Helicase_C-like"/>
</dbReference>
<keyword evidence="19" id="KW-1185">Reference proteome</keyword>
<evidence type="ECO:0000256" key="10">
    <source>
        <dbReference type="ARBA" id="ARBA00047984"/>
    </source>
</evidence>
<evidence type="ECO:0000256" key="7">
    <source>
        <dbReference type="ARBA" id="ARBA00022884"/>
    </source>
</evidence>
<comment type="domain">
    <text evidence="14">The Q motif is unique to and characteristic of the DEAD box family of RNA helicases and controls ATP binding and hydrolysis.</text>
</comment>
<reference evidence="18" key="1">
    <citation type="submission" date="2025-08" db="UniProtKB">
        <authorList>
            <consortium name="Ensembl"/>
        </authorList>
    </citation>
    <scope>IDENTIFICATION</scope>
</reference>